<feature type="compositionally biased region" description="Basic and acidic residues" evidence="2">
    <location>
        <begin position="17"/>
        <end position="35"/>
    </location>
</feature>
<evidence type="ECO:0000256" key="2">
    <source>
        <dbReference type="SAM" id="MobiDB-lite"/>
    </source>
</evidence>
<dbReference type="EMBL" id="JAHUZD010000021">
    <property type="protein sequence ID" value="KAI3406762.2"/>
    <property type="molecule type" value="Genomic_DNA"/>
</dbReference>
<sequence>MSDTEANTMENVPENEEMTKEQRLEAARKKFEEMKKKKKKDKKKKSKNTDTETGGGGGGEEEEGEKETVKEKSEREDTSSNKGEDISKKQTEANMETKPGTRDEPIPKETTSDDDNDGHDVVVGDIQSDPIEQSKDLLHSTGQDLSKSESVSVEDLKKIIEDQEKTIQALKDEIKNIKLSKMELDDQISDLKLENEQLKKIESKATVAVSSGEARPAAPVYSHPITVAMQAITTNEYATISQQNLNKSSSTEDFREKLMVWKGWQVDMREWSNPVTQIVL</sequence>
<feature type="region of interest" description="Disordered" evidence="2">
    <location>
        <begin position="1"/>
        <end position="149"/>
    </location>
</feature>
<reference evidence="3" key="1">
    <citation type="journal article" date="2022" name="DNA Res.">
        <title>Genome analysis of five recently described species of the CUG-Ser clade uncovers Candida theae as a new hybrid lineage with pathogenic potential in the Candida parapsilosis species complex.</title>
        <authorList>
            <person name="Mixao V."/>
            <person name="Del Olmo V."/>
            <person name="Hegedusova E."/>
            <person name="Saus E."/>
            <person name="Pryszcz L."/>
            <person name="Cillingova A."/>
            <person name="Nosek J."/>
            <person name="Gabaldon T."/>
        </authorList>
    </citation>
    <scope>NUCLEOTIDE SEQUENCE</scope>
    <source>
        <strain evidence="3">CBS 10844</strain>
    </source>
</reference>
<organism evidence="3 4">
    <name type="scientific">Candida oxycetoniae</name>
    <dbReference type="NCBI Taxonomy" id="497107"/>
    <lineage>
        <taxon>Eukaryota</taxon>
        <taxon>Fungi</taxon>
        <taxon>Dikarya</taxon>
        <taxon>Ascomycota</taxon>
        <taxon>Saccharomycotina</taxon>
        <taxon>Pichiomycetes</taxon>
        <taxon>Debaryomycetaceae</taxon>
        <taxon>Candida/Lodderomyces clade</taxon>
        <taxon>Candida</taxon>
    </lineage>
</organism>
<feature type="coiled-coil region" evidence="1">
    <location>
        <begin position="153"/>
        <end position="204"/>
    </location>
</feature>
<dbReference type="AlphaFoldDB" id="A0AAI9T191"/>
<evidence type="ECO:0000313" key="3">
    <source>
        <dbReference type="EMBL" id="KAI3406762.2"/>
    </source>
</evidence>
<gene>
    <name evidence="3" type="ORF">KGF56_000367</name>
</gene>
<protein>
    <submittedName>
        <fullName evidence="3">Uncharacterized protein</fullName>
    </submittedName>
</protein>
<proteinExistence type="predicted"/>
<feature type="compositionally biased region" description="Basic residues" evidence="2">
    <location>
        <begin position="36"/>
        <end position="46"/>
    </location>
</feature>
<name>A0AAI9T191_9ASCO</name>
<feature type="compositionally biased region" description="Polar residues" evidence="2">
    <location>
        <begin position="140"/>
        <end position="149"/>
    </location>
</feature>
<feature type="compositionally biased region" description="Basic and acidic residues" evidence="2">
    <location>
        <begin position="99"/>
        <end position="111"/>
    </location>
</feature>
<dbReference type="RefSeq" id="XP_049182507.1">
    <property type="nucleotide sequence ID" value="XM_049325008.1"/>
</dbReference>
<feature type="compositionally biased region" description="Basic and acidic residues" evidence="2">
    <location>
        <begin position="66"/>
        <end position="91"/>
    </location>
</feature>
<accession>A0AAI9T191</accession>
<feature type="compositionally biased region" description="Polar residues" evidence="2">
    <location>
        <begin position="1"/>
        <end position="10"/>
    </location>
</feature>
<keyword evidence="1" id="KW-0175">Coiled coil</keyword>
<evidence type="ECO:0000313" key="4">
    <source>
        <dbReference type="Proteomes" id="UP001202479"/>
    </source>
</evidence>
<comment type="caution">
    <text evidence="3">The sequence shown here is derived from an EMBL/GenBank/DDBJ whole genome shotgun (WGS) entry which is preliminary data.</text>
</comment>
<dbReference type="GeneID" id="73377984"/>
<evidence type="ECO:0000256" key="1">
    <source>
        <dbReference type="SAM" id="Coils"/>
    </source>
</evidence>
<dbReference type="Proteomes" id="UP001202479">
    <property type="component" value="Unassembled WGS sequence"/>
</dbReference>
<keyword evidence="4" id="KW-1185">Reference proteome</keyword>